<evidence type="ECO:0000313" key="2">
    <source>
        <dbReference type="Proteomes" id="UP000824120"/>
    </source>
</evidence>
<accession>A0A9J5WMI4</accession>
<protein>
    <submittedName>
        <fullName evidence="1">Uncharacterized protein</fullName>
    </submittedName>
</protein>
<keyword evidence="2" id="KW-1185">Reference proteome</keyword>
<organism evidence="1 2">
    <name type="scientific">Solanum commersonii</name>
    <name type="common">Commerson's wild potato</name>
    <name type="synonym">Commerson's nightshade</name>
    <dbReference type="NCBI Taxonomy" id="4109"/>
    <lineage>
        <taxon>Eukaryota</taxon>
        <taxon>Viridiplantae</taxon>
        <taxon>Streptophyta</taxon>
        <taxon>Embryophyta</taxon>
        <taxon>Tracheophyta</taxon>
        <taxon>Spermatophyta</taxon>
        <taxon>Magnoliopsida</taxon>
        <taxon>eudicotyledons</taxon>
        <taxon>Gunneridae</taxon>
        <taxon>Pentapetalae</taxon>
        <taxon>asterids</taxon>
        <taxon>lamiids</taxon>
        <taxon>Solanales</taxon>
        <taxon>Solanaceae</taxon>
        <taxon>Solanoideae</taxon>
        <taxon>Solaneae</taxon>
        <taxon>Solanum</taxon>
    </lineage>
</organism>
<comment type="caution">
    <text evidence="1">The sequence shown here is derived from an EMBL/GenBank/DDBJ whole genome shotgun (WGS) entry which is preliminary data.</text>
</comment>
<dbReference type="Proteomes" id="UP000824120">
    <property type="component" value="Chromosome 11"/>
</dbReference>
<dbReference type="EMBL" id="JACXVP010000011">
    <property type="protein sequence ID" value="KAG5577155.1"/>
    <property type="molecule type" value="Genomic_DNA"/>
</dbReference>
<dbReference type="OrthoDB" id="1306011at2759"/>
<reference evidence="1 2" key="1">
    <citation type="submission" date="2020-09" db="EMBL/GenBank/DDBJ databases">
        <title>De no assembly of potato wild relative species, Solanum commersonii.</title>
        <authorList>
            <person name="Cho K."/>
        </authorList>
    </citation>
    <scope>NUCLEOTIDE SEQUENCE [LARGE SCALE GENOMIC DNA]</scope>
    <source>
        <strain evidence="1">LZ3.2</strain>
        <tissue evidence="1">Leaf</tissue>
    </source>
</reference>
<proteinExistence type="predicted"/>
<gene>
    <name evidence="1" type="ORF">H5410_057289</name>
</gene>
<dbReference type="AlphaFoldDB" id="A0A9J5WMI4"/>
<sequence>MDLEIKRTKKSRVLDNGQWLGDGEKLLAMGEDWDVNGMWDRIGSCIWIATKEVFGVSQGWESESKRIGLCEVGREQGREESLRTKGEDKKLYRLVKEREGRDLCWEIQNIPRGVAILGIAGVYTLKRLRVLFIGCAGGRVIGPYEITVEFWKNANREGMEWLTELFIIIFRTSKLPKEWTWSTMIPLYKIKGNI</sequence>
<name>A0A9J5WMI4_SOLCO</name>
<evidence type="ECO:0000313" key="1">
    <source>
        <dbReference type="EMBL" id="KAG5577155.1"/>
    </source>
</evidence>